<evidence type="ECO:0000313" key="4">
    <source>
        <dbReference type="WBParaSite" id="ACAC_0000410301-mRNA-1"/>
    </source>
</evidence>
<dbReference type="STRING" id="6313.A0A0K0D208"/>
<name>A0A0K0D208_ANGCA</name>
<evidence type="ECO:0000256" key="2">
    <source>
        <dbReference type="SAM" id="MobiDB-lite"/>
    </source>
</evidence>
<feature type="compositionally biased region" description="Basic and acidic residues" evidence="2">
    <location>
        <begin position="1"/>
        <end position="18"/>
    </location>
</feature>
<proteinExistence type="predicted"/>
<feature type="coiled-coil region" evidence="1">
    <location>
        <begin position="161"/>
        <end position="188"/>
    </location>
</feature>
<organism evidence="3 4">
    <name type="scientific">Angiostrongylus cantonensis</name>
    <name type="common">Rat lungworm</name>
    <dbReference type="NCBI Taxonomy" id="6313"/>
    <lineage>
        <taxon>Eukaryota</taxon>
        <taxon>Metazoa</taxon>
        <taxon>Ecdysozoa</taxon>
        <taxon>Nematoda</taxon>
        <taxon>Chromadorea</taxon>
        <taxon>Rhabditida</taxon>
        <taxon>Rhabditina</taxon>
        <taxon>Rhabditomorpha</taxon>
        <taxon>Strongyloidea</taxon>
        <taxon>Metastrongylidae</taxon>
        <taxon>Angiostrongylus</taxon>
    </lineage>
</organism>
<reference evidence="3" key="1">
    <citation type="submission" date="2012-09" db="EMBL/GenBank/DDBJ databases">
        <authorList>
            <person name="Martin A.A."/>
        </authorList>
    </citation>
    <scope>NUCLEOTIDE SEQUENCE</scope>
</reference>
<dbReference type="WBParaSite" id="ACAC_0000410301-mRNA-1">
    <property type="protein sequence ID" value="ACAC_0000410301-mRNA-1"/>
    <property type="gene ID" value="ACAC_0000410301"/>
</dbReference>
<feature type="coiled-coil region" evidence="1">
    <location>
        <begin position="242"/>
        <end position="299"/>
    </location>
</feature>
<sequence>MLAIENTRKEAENSKETIEQASRAAAEARNELQSVEDQQQVSDALLADVDAARARADDALKMAENTLKDAERTLETLNEFNERVEKSKAAAIEQLNKLDEINAAIKKAEMVTADAENAIGSAAADAEQARELARQAGEDAKIVNAKAKAFQNLTMQTRKSAEALNVDVDQLVEELAETNSTLDSYKTQAEADKQMATEAVRKASLAEKAARDANATIAEEAGQIKKIIDRLNALESINNAELDELDSELDSLEKLLAEADMETQVPKHKMSKTEEDRRIAQIKNEIDSVSKEVRNLEEIRDALPTQCYNLVKLEQEGQKK</sequence>
<protein>
    <submittedName>
        <fullName evidence="4">Laminin subunit gamma-1</fullName>
    </submittedName>
</protein>
<dbReference type="Proteomes" id="UP000035642">
    <property type="component" value="Unassembled WGS sequence"/>
</dbReference>
<evidence type="ECO:0000313" key="3">
    <source>
        <dbReference type="Proteomes" id="UP000035642"/>
    </source>
</evidence>
<evidence type="ECO:0000256" key="1">
    <source>
        <dbReference type="SAM" id="Coils"/>
    </source>
</evidence>
<reference evidence="4" key="2">
    <citation type="submission" date="2017-02" db="UniProtKB">
        <authorList>
            <consortium name="WormBaseParasite"/>
        </authorList>
    </citation>
    <scope>IDENTIFICATION</scope>
</reference>
<keyword evidence="1" id="KW-0175">Coiled coil</keyword>
<accession>A0A0K0D208</accession>
<feature type="region of interest" description="Disordered" evidence="2">
    <location>
        <begin position="1"/>
        <end position="40"/>
    </location>
</feature>
<feature type="compositionally biased region" description="Polar residues" evidence="2">
    <location>
        <begin position="31"/>
        <end position="40"/>
    </location>
</feature>
<dbReference type="AlphaFoldDB" id="A0A0K0D208"/>
<keyword evidence="3" id="KW-1185">Reference proteome</keyword>